<accession>A0ABD5I1V4</accession>
<evidence type="ECO:0000259" key="11">
    <source>
        <dbReference type="Pfam" id="PF00662"/>
    </source>
</evidence>
<keyword evidence="5 8" id="KW-0812">Transmembrane</keyword>
<evidence type="ECO:0000256" key="9">
    <source>
        <dbReference type="RuleBase" id="RU000320"/>
    </source>
</evidence>
<feature type="transmembrane region" description="Helical" evidence="8">
    <location>
        <begin position="94"/>
        <end position="115"/>
    </location>
</feature>
<feature type="transmembrane region" description="Helical" evidence="8">
    <location>
        <begin position="180"/>
        <end position="202"/>
    </location>
</feature>
<dbReference type="InterPro" id="IPR001750">
    <property type="entry name" value="ND/Mrp_TM"/>
</dbReference>
<name>A0ABD5I1V4_BACTU</name>
<keyword evidence="3 8" id="KW-0813">Transport</keyword>
<feature type="transmembrane region" description="Helical" evidence="8">
    <location>
        <begin position="253"/>
        <end position="274"/>
    </location>
</feature>
<comment type="caution">
    <text evidence="12">The sequence shown here is derived from an EMBL/GenBank/DDBJ whole genome shotgun (WGS) entry which is preliminary data.</text>
</comment>
<evidence type="ECO:0000256" key="8">
    <source>
        <dbReference type="HAMAP-Rule" id="MF_00862"/>
    </source>
</evidence>
<evidence type="ECO:0000256" key="3">
    <source>
        <dbReference type="ARBA" id="ARBA00022448"/>
    </source>
</evidence>
<protein>
    <recommendedName>
        <fullName evidence="8">Probable inorganic carbon transporter subunit DabB</fullName>
    </recommendedName>
</protein>
<evidence type="ECO:0000313" key="13">
    <source>
        <dbReference type="Proteomes" id="UP001272716"/>
    </source>
</evidence>
<feature type="transmembrane region" description="Helical" evidence="8">
    <location>
        <begin position="35"/>
        <end position="53"/>
    </location>
</feature>
<keyword evidence="6 8" id="KW-1133">Transmembrane helix</keyword>
<evidence type="ECO:0000256" key="6">
    <source>
        <dbReference type="ARBA" id="ARBA00022989"/>
    </source>
</evidence>
<comment type="subunit">
    <text evidence="8">Forms a complex with DabA.</text>
</comment>
<feature type="transmembrane region" description="Helical" evidence="8">
    <location>
        <begin position="149"/>
        <end position="168"/>
    </location>
</feature>
<comment type="function">
    <text evidence="8">Part of an energy-coupled inorganic carbon pump.</text>
</comment>
<sequence>MEIKKLSYLKEIFIFVWKGVLYMLISLSSSTLLTLFFMALSASWLSGLLFLNARIPLRFVHIHIGIAALPSLVSLLALVNNNGDRVVGPWHLDTLAWLMAFFVLTIGLIIQRFSVRYLMGDRSYRKYFALFTFTTSVSSVAWLSDDLRLMIICWGATLIGLVLLIGLNKGWKVVSEATKISGYLFTLSWIALLSAIIWLFQITGQWQLTSVLMNENVAQYGTLERTAINLLIILAVMIPAAQWPFQRWLIESAVAPTPVSAIMHAGLVNAGGVMLTRFSPLFHDDIAQIILLIFSSISVLIGTGISLVQVDYKRQLVGSTIAQMGFMLIQCALGAYLAAIIHLILHGLFKATLFLQAGSSVERFGVVKQSNEKMSNLWIIVGRVLGLFIAITFWFITSGEGYQLVSALILGWSLYFSWKQLVVFGEGRMGRIAGLIVLIGFSLIYFTVHNSLYKWLHTDIYQSVQPSVPAVIFVICILLFSSAISTFVTRNQSSTLFAVLYLWLVRVGEARRKSVESHPSYLKHYVSKGGNS</sequence>
<feature type="domain" description="NADH-Ubiquinone oxidoreductase (complex I) chain 5 N-terminal" evidence="11">
    <location>
        <begin position="91"/>
        <end position="128"/>
    </location>
</feature>
<reference evidence="12 13" key="1">
    <citation type="submission" date="2023-10" db="EMBL/GenBank/DDBJ databases">
        <title>Draft Genome Sequence of Bacillus thuringiensis serovar. toumanoffi 4059: Identification of a Novel Cry Protein Candidate.</title>
        <authorList>
            <person name="Murdoch R.W."/>
            <person name="Gemler B."/>
            <person name="Heater B.S."/>
        </authorList>
    </citation>
    <scope>NUCLEOTIDE SEQUENCE [LARGE SCALE GENOMIC DNA]</scope>
    <source>
        <strain evidence="12 13">4059</strain>
    </source>
</reference>
<dbReference type="Proteomes" id="UP001272716">
    <property type="component" value="Unassembled WGS sequence"/>
</dbReference>
<evidence type="ECO:0000259" key="10">
    <source>
        <dbReference type="Pfam" id="PF00361"/>
    </source>
</evidence>
<feature type="transmembrane region" description="Helical" evidence="8">
    <location>
        <begin position="60"/>
        <end position="79"/>
    </location>
</feature>
<dbReference type="NCBIfam" id="NF006373">
    <property type="entry name" value="PRK08601.1"/>
    <property type="match status" value="1"/>
</dbReference>
<evidence type="ECO:0000256" key="4">
    <source>
        <dbReference type="ARBA" id="ARBA00022475"/>
    </source>
</evidence>
<dbReference type="Pfam" id="PF00662">
    <property type="entry name" value="Proton_antipo_N"/>
    <property type="match status" value="1"/>
</dbReference>
<feature type="transmembrane region" description="Helical" evidence="8">
    <location>
        <begin position="402"/>
        <end position="418"/>
    </location>
</feature>
<proteinExistence type="inferred from homology"/>
<keyword evidence="7 8" id="KW-0472">Membrane</keyword>
<evidence type="ECO:0000256" key="5">
    <source>
        <dbReference type="ARBA" id="ARBA00022692"/>
    </source>
</evidence>
<comment type="subcellular location">
    <subcellularLocation>
        <location evidence="1 8">Cell membrane</location>
        <topology evidence="1 8">Multi-pass membrane protein</topology>
    </subcellularLocation>
    <subcellularLocation>
        <location evidence="9">Membrane</location>
        <topology evidence="9">Multi-pass membrane protein</topology>
    </subcellularLocation>
</comment>
<organism evidence="12 13">
    <name type="scientific">Bacillus thuringiensis serovar toumanoffi</name>
    <dbReference type="NCBI Taxonomy" id="180862"/>
    <lineage>
        <taxon>Bacteria</taxon>
        <taxon>Bacillati</taxon>
        <taxon>Bacillota</taxon>
        <taxon>Bacilli</taxon>
        <taxon>Bacillales</taxon>
        <taxon>Bacillaceae</taxon>
        <taxon>Bacillus</taxon>
        <taxon>Bacillus cereus group</taxon>
    </lineage>
</organism>
<feature type="transmembrane region" description="Helical" evidence="8">
    <location>
        <begin position="377"/>
        <end position="396"/>
    </location>
</feature>
<feature type="transmembrane region" description="Helical" evidence="8">
    <location>
        <begin position="430"/>
        <end position="448"/>
    </location>
</feature>
<comment type="similarity">
    <text evidence="8">Belongs to the inorganic carbon transporter (TC 9.A.2) DabB family.</text>
</comment>
<evidence type="ECO:0000313" key="12">
    <source>
        <dbReference type="EMBL" id="MDW9211218.1"/>
    </source>
</evidence>
<dbReference type="InterPro" id="IPR001516">
    <property type="entry name" value="Proton_antipo_N"/>
</dbReference>
<dbReference type="InterPro" id="IPR003945">
    <property type="entry name" value="NU5C-like"/>
</dbReference>
<dbReference type="HAMAP" id="MF_00862">
    <property type="entry name" value="DabB"/>
    <property type="match status" value="1"/>
</dbReference>
<feature type="domain" description="NADH:quinone oxidoreductase/Mrp antiporter transmembrane" evidence="10">
    <location>
        <begin position="144"/>
        <end position="425"/>
    </location>
</feature>
<feature type="transmembrane region" description="Helical" evidence="8">
    <location>
        <begin position="12"/>
        <end position="29"/>
    </location>
</feature>
<dbReference type="InterPro" id="IPR046396">
    <property type="entry name" value="Transporter_DabB"/>
</dbReference>
<feature type="transmembrane region" description="Helical" evidence="8">
    <location>
        <begin position="127"/>
        <end position="143"/>
    </location>
</feature>
<dbReference type="PANTHER" id="PTHR42829">
    <property type="entry name" value="NADH-UBIQUINONE OXIDOREDUCTASE CHAIN 5"/>
    <property type="match status" value="1"/>
</dbReference>
<keyword evidence="4 8" id="KW-1003">Cell membrane</keyword>
<evidence type="ECO:0000256" key="7">
    <source>
        <dbReference type="ARBA" id="ARBA00023136"/>
    </source>
</evidence>
<gene>
    <name evidence="8 12" type="primary">dabB</name>
    <name evidence="12" type="ORF">BTTOUR_20985</name>
</gene>
<dbReference type="GO" id="GO:0005886">
    <property type="term" value="C:plasma membrane"/>
    <property type="evidence" value="ECO:0007669"/>
    <property type="project" value="UniProtKB-SubCell"/>
</dbReference>
<dbReference type="PRINTS" id="PR01434">
    <property type="entry name" value="NADHDHGNASE5"/>
</dbReference>
<feature type="transmembrane region" description="Helical" evidence="8">
    <location>
        <begin position="468"/>
        <end position="488"/>
    </location>
</feature>
<dbReference type="AlphaFoldDB" id="A0ABD5I1V4"/>
<dbReference type="EMBL" id="JAWQCK010000007">
    <property type="protein sequence ID" value="MDW9211218.1"/>
    <property type="molecule type" value="Genomic_DNA"/>
</dbReference>
<dbReference type="Pfam" id="PF00361">
    <property type="entry name" value="Proton_antipo_M"/>
    <property type="match status" value="1"/>
</dbReference>
<feature type="transmembrane region" description="Helical" evidence="8">
    <location>
        <begin position="320"/>
        <end position="341"/>
    </location>
</feature>
<evidence type="ECO:0000256" key="2">
    <source>
        <dbReference type="ARBA" id="ARBA00008483"/>
    </source>
</evidence>
<comment type="similarity">
    <text evidence="2">Belongs to the CPA3 antiporters (TC 2.A.63) subunit A family.</text>
</comment>
<feature type="transmembrane region" description="Helical" evidence="8">
    <location>
        <begin position="286"/>
        <end position="308"/>
    </location>
</feature>
<dbReference type="PANTHER" id="PTHR42829:SF1">
    <property type="entry name" value="INORGANIC CARBON TRANSPORTER SUBUNIT DABB-RELATED"/>
    <property type="match status" value="1"/>
</dbReference>
<evidence type="ECO:0000256" key="1">
    <source>
        <dbReference type="ARBA" id="ARBA00004651"/>
    </source>
</evidence>